<feature type="region of interest" description="Disordered" evidence="1">
    <location>
        <begin position="503"/>
        <end position="529"/>
    </location>
</feature>
<reference evidence="3" key="1">
    <citation type="submission" date="2023-02" db="EMBL/GenBank/DDBJ databases">
        <title>Genome of toxic invasive species Heracleum sosnowskyi carries increased number of genes despite the absence of recent whole-genome duplications.</title>
        <authorList>
            <person name="Schelkunov M."/>
            <person name="Shtratnikova V."/>
            <person name="Makarenko M."/>
            <person name="Klepikova A."/>
            <person name="Omelchenko D."/>
            <person name="Novikova G."/>
            <person name="Obukhova E."/>
            <person name="Bogdanov V."/>
            <person name="Penin A."/>
            <person name="Logacheva M."/>
        </authorList>
    </citation>
    <scope>NUCLEOTIDE SEQUENCE</scope>
    <source>
        <strain evidence="3">Hsosn_3</strain>
        <tissue evidence="3">Leaf</tissue>
    </source>
</reference>
<proteinExistence type="predicted"/>
<accession>A0AAD8H9B8</accession>
<keyword evidence="2" id="KW-1133">Transmembrane helix</keyword>
<dbReference type="AlphaFoldDB" id="A0AAD8H9B8"/>
<name>A0AAD8H9B8_9APIA</name>
<feature type="region of interest" description="Disordered" evidence="1">
    <location>
        <begin position="179"/>
        <end position="205"/>
    </location>
</feature>
<feature type="region of interest" description="Disordered" evidence="1">
    <location>
        <begin position="344"/>
        <end position="363"/>
    </location>
</feature>
<gene>
    <name evidence="3" type="ORF">POM88_046618</name>
</gene>
<reference evidence="3" key="2">
    <citation type="submission" date="2023-05" db="EMBL/GenBank/DDBJ databases">
        <authorList>
            <person name="Schelkunov M.I."/>
        </authorList>
    </citation>
    <scope>NUCLEOTIDE SEQUENCE</scope>
    <source>
        <strain evidence="3">Hsosn_3</strain>
        <tissue evidence="3">Leaf</tissue>
    </source>
</reference>
<evidence type="ECO:0000256" key="1">
    <source>
        <dbReference type="SAM" id="MobiDB-lite"/>
    </source>
</evidence>
<feature type="region of interest" description="Disordered" evidence="1">
    <location>
        <begin position="666"/>
        <end position="688"/>
    </location>
</feature>
<evidence type="ECO:0000256" key="2">
    <source>
        <dbReference type="SAM" id="Phobius"/>
    </source>
</evidence>
<feature type="region of interest" description="Disordered" evidence="1">
    <location>
        <begin position="100"/>
        <end position="122"/>
    </location>
</feature>
<organism evidence="3 4">
    <name type="scientific">Heracleum sosnowskyi</name>
    <dbReference type="NCBI Taxonomy" id="360622"/>
    <lineage>
        <taxon>Eukaryota</taxon>
        <taxon>Viridiplantae</taxon>
        <taxon>Streptophyta</taxon>
        <taxon>Embryophyta</taxon>
        <taxon>Tracheophyta</taxon>
        <taxon>Spermatophyta</taxon>
        <taxon>Magnoliopsida</taxon>
        <taxon>eudicotyledons</taxon>
        <taxon>Gunneridae</taxon>
        <taxon>Pentapetalae</taxon>
        <taxon>asterids</taxon>
        <taxon>campanulids</taxon>
        <taxon>Apiales</taxon>
        <taxon>Apiaceae</taxon>
        <taxon>Apioideae</taxon>
        <taxon>apioid superclade</taxon>
        <taxon>Tordylieae</taxon>
        <taxon>Tordyliinae</taxon>
        <taxon>Heracleum</taxon>
    </lineage>
</organism>
<comment type="caution">
    <text evidence="3">The sequence shown here is derived from an EMBL/GenBank/DDBJ whole genome shotgun (WGS) entry which is preliminary data.</text>
</comment>
<keyword evidence="2" id="KW-0472">Membrane</keyword>
<keyword evidence="2" id="KW-0812">Transmembrane</keyword>
<keyword evidence="4" id="KW-1185">Reference proteome</keyword>
<evidence type="ECO:0000313" key="4">
    <source>
        <dbReference type="Proteomes" id="UP001237642"/>
    </source>
</evidence>
<feature type="region of interest" description="Disordered" evidence="1">
    <location>
        <begin position="263"/>
        <end position="283"/>
    </location>
</feature>
<evidence type="ECO:0000313" key="3">
    <source>
        <dbReference type="EMBL" id="KAK1362144.1"/>
    </source>
</evidence>
<sequence>MYNRDLYYIPVKEFTRWKLKPKTAASAIAPPSKSPFSPNPPPFSTSFATVRKLNPQNLLSQNPLSKVPIYTTKSTKVKNPNPNDLYYGFRYKNGNSRWKLKPKTAASTTAPPSKSPFSPNPPPFSTAFATVRKLNSQNLLSQNTLTKVPIYTTKSTKVKNPNPNDLYYRFRYKNDNSRWKLKPKTAASTTAPPSKSPFSPNPPPFSTAFATVRKLNPQNLLSQNPLTKVPIYTTKSTKVKNPNPNDLYYRFRYKNGNSRWKLKPKTAASTTAPPSKSPFSPNSPPFSTVFATVRKLNTQNLLSQNPLTKVPIYTTKSTKVKNPNPNDLYYRFRYKNGNSRWKLKPKTAVSTTAPPSKSPFSPNPPPFSTAFATVRKLNPQNLLSQNPLTKVPIYTTKSTKVKNPNPNDLYYGFRYKNGNSRWKLKPKTAASAIAPPSKSPFSPNPPPFSTAFATVRKLNSQNLLSQNTLTKVPIYTTKSTKVKNPNPNDLYYRFRYKNDNSRWKLKPKTAASTTAPPSKSPFSPNPPPFSTAFATVRKLNPQNLLSQNPLTKVPIYTTKSTKVKNPNPNDLYYHFRYKNGNSRWKLKPKTATSITAPPSKSPFSPNPPPFSTAFATVRKLNPQNLLSQNPLTKVPIYTTKSTKVKNPNPNDLYYRFRYKNGNSRWKLKPKTAASTTAPPSKSPFSPNPPPFSTAFATVRKLNPQNLLSQNPLTKVPIYTTKSTKVKKSNPNDLYYRFRYKNDNSRWKLKPKTAVSTTAPPSKSPFSPNPPPFSTAFATVIQSKKYFVLYHALMISAGFVTVGHSFWSYVDFQETKKIEESGWDAKNLMLHLGFEMEKMYEIYMGYKKEGRENFIKLMKSLDDLEGPIKKMAARDASKSAGAGV</sequence>
<dbReference type="Proteomes" id="UP001237642">
    <property type="component" value="Unassembled WGS sequence"/>
</dbReference>
<protein>
    <submittedName>
        <fullName evidence="3">Uncharacterized protein</fullName>
    </submittedName>
</protein>
<feature type="transmembrane region" description="Helical" evidence="2">
    <location>
        <begin position="786"/>
        <end position="806"/>
    </location>
</feature>
<dbReference type="EMBL" id="JAUIZM010000010">
    <property type="protein sequence ID" value="KAK1362144.1"/>
    <property type="molecule type" value="Genomic_DNA"/>
</dbReference>